<evidence type="ECO:0000313" key="1">
    <source>
        <dbReference type="EMBL" id="GGO25627.1"/>
    </source>
</evidence>
<dbReference type="Proteomes" id="UP000598196">
    <property type="component" value="Unassembled WGS sequence"/>
</dbReference>
<dbReference type="Gene3D" id="1.10.3230.30">
    <property type="entry name" value="Phage gp6-like head-tail connector protein"/>
    <property type="match status" value="1"/>
</dbReference>
<accession>A0A917YGY4</accession>
<reference evidence="1 2" key="1">
    <citation type="journal article" date="2014" name="Int. J. Syst. Evol. Microbiol.">
        <title>Complete genome sequence of Corynebacterium casei LMG S-19264T (=DSM 44701T), isolated from a smear-ripened cheese.</title>
        <authorList>
            <consortium name="US DOE Joint Genome Institute (JGI-PGF)"/>
            <person name="Walter F."/>
            <person name="Albersmeier A."/>
            <person name="Kalinowski J."/>
            <person name="Ruckert C."/>
        </authorList>
    </citation>
    <scope>NUCLEOTIDE SEQUENCE [LARGE SCALE GENOMIC DNA]</scope>
    <source>
        <strain evidence="1 2">CGMCC 1.7029</strain>
    </source>
</reference>
<name>A0A917YGY4_9RHOB</name>
<gene>
    <name evidence="1" type="ORF">GCM10010991_05490</name>
</gene>
<dbReference type="InterPro" id="IPR011738">
    <property type="entry name" value="Phage_CHP"/>
</dbReference>
<evidence type="ECO:0008006" key="3">
    <source>
        <dbReference type="Google" id="ProtNLM"/>
    </source>
</evidence>
<comment type="caution">
    <text evidence="1">The sequence shown here is derived from an EMBL/GenBank/DDBJ whole genome shotgun (WGS) entry which is preliminary data.</text>
</comment>
<proteinExistence type="predicted"/>
<keyword evidence="2" id="KW-1185">Reference proteome</keyword>
<evidence type="ECO:0000313" key="2">
    <source>
        <dbReference type="Proteomes" id="UP000598196"/>
    </source>
</evidence>
<protein>
    <recommendedName>
        <fullName evidence="3">Phage gp6-like head-tail connector protein</fullName>
    </recommendedName>
</protein>
<dbReference type="RefSeq" id="WP_146285668.1">
    <property type="nucleotide sequence ID" value="NZ_BMLP01000001.1"/>
</dbReference>
<organism evidence="1 2">
    <name type="scientific">Gemmobacter aquaticus</name>
    <dbReference type="NCBI Taxonomy" id="490185"/>
    <lineage>
        <taxon>Bacteria</taxon>
        <taxon>Pseudomonadati</taxon>
        <taxon>Pseudomonadota</taxon>
        <taxon>Alphaproteobacteria</taxon>
        <taxon>Rhodobacterales</taxon>
        <taxon>Paracoccaceae</taxon>
        <taxon>Gemmobacter</taxon>
    </lineage>
</organism>
<dbReference type="AlphaFoldDB" id="A0A917YGY4"/>
<dbReference type="EMBL" id="BMLP01000001">
    <property type="protein sequence ID" value="GGO25627.1"/>
    <property type="molecule type" value="Genomic_DNA"/>
</dbReference>
<dbReference type="OrthoDB" id="8478788at2"/>
<dbReference type="NCBIfam" id="TIGR02215">
    <property type="entry name" value="phage_chp_gp8"/>
    <property type="match status" value="1"/>
</dbReference>
<sequence>MMLIEQTTVPTTALPLQAFKDHLRLGTGFGSETLQDGLLESHLRAAIATIEGRIGKALLTRRYKLVLGDWRDPAGQALPVAPVSAIVGVALVDAQGTATAVSSARYRLRVDRHRPRLVPVGSLLPSVPSEGQVEVEFEAGFGAGWSAVPADLAQAVLLLAAQAYEHRHDGPSQALPPSVQTLIEGWRNVRVLGGGAA</sequence>